<name>A0A226D5M1_FOLCA</name>
<sequence>MIASSNQIIETVLHPGLSEVIQNGAILFTSKTNTRSDLSVLIISTNKIDPAKINSAYMLTKEVATLTMLIGLDPPTSLRIFGFLSILAPNAVWVELVKSENGKLVKRESMDIWNDTCLLFGHEMFATFRRIPYFHKFDAYFATSQSIILDYYKFYWNISTVDACGIYRLPLRTSDRHIEFGLSSYNQQREKAGIAELIHSREQFKIKLATAKQEFYTGHFMILVFPVGWKILAASFIVGVTLGVFLLIHVHLSLVLSAGGYRRISLIIIVMFFVQTLLDQCIDPAVALGRKVGSCRGIRYFYVSWLSYCFLVTATYRSNLINTFSQPPHTTHIQTFEDLALDNKTIAGIGRRSRPGQNSDVRAVLTAEAAFSTSYRKQETVRQLGEKYKKEDIDPVAIDILQGRYNYLDDAQLVEAVFGIMDKRFGVTNYATGDETLTVEEFWSVSYHAPRFYDIVKILSYLGESGILDHYRNEQEIVVGQILQNHLQIIFAKVFMQDEEDDLEDETPDDRAAWYERTKAKLAYFGLRNIAKFPKQLKTHNFVGLWLLLVSGLMMGGLIIIFEALQARRNGVVDATIK</sequence>
<keyword evidence="1" id="KW-0812">Transmembrane</keyword>
<dbReference type="Proteomes" id="UP000198287">
    <property type="component" value="Unassembled WGS sequence"/>
</dbReference>
<keyword evidence="1" id="KW-0472">Membrane</keyword>
<protein>
    <submittedName>
        <fullName evidence="2">Uncharacterized protein</fullName>
    </submittedName>
</protein>
<evidence type="ECO:0000313" key="2">
    <source>
        <dbReference type="EMBL" id="OXA40865.1"/>
    </source>
</evidence>
<comment type="caution">
    <text evidence="2">The sequence shown here is derived from an EMBL/GenBank/DDBJ whole genome shotgun (WGS) entry which is preliminary data.</text>
</comment>
<feature type="transmembrane region" description="Helical" evidence="1">
    <location>
        <begin position="298"/>
        <end position="316"/>
    </location>
</feature>
<dbReference type="AlphaFoldDB" id="A0A226D5M1"/>
<keyword evidence="3" id="KW-1185">Reference proteome</keyword>
<accession>A0A226D5M1</accession>
<proteinExistence type="predicted"/>
<evidence type="ECO:0000313" key="3">
    <source>
        <dbReference type="Proteomes" id="UP000198287"/>
    </source>
</evidence>
<feature type="transmembrane region" description="Helical" evidence="1">
    <location>
        <begin position="542"/>
        <end position="562"/>
    </location>
</feature>
<evidence type="ECO:0000256" key="1">
    <source>
        <dbReference type="SAM" id="Phobius"/>
    </source>
</evidence>
<feature type="transmembrane region" description="Helical" evidence="1">
    <location>
        <begin position="220"/>
        <end position="248"/>
    </location>
</feature>
<gene>
    <name evidence="2" type="ORF">Fcan01_24206</name>
</gene>
<reference evidence="2 3" key="1">
    <citation type="submission" date="2015-12" db="EMBL/GenBank/DDBJ databases">
        <title>The genome of Folsomia candida.</title>
        <authorList>
            <person name="Faddeeva A."/>
            <person name="Derks M.F."/>
            <person name="Anvar Y."/>
            <person name="Smit S."/>
            <person name="Van Straalen N."/>
            <person name="Roelofs D."/>
        </authorList>
    </citation>
    <scope>NUCLEOTIDE SEQUENCE [LARGE SCALE GENOMIC DNA]</scope>
    <source>
        <strain evidence="2 3">VU population</strain>
        <tissue evidence="2">Whole body</tissue>
    </source>
</reference>
<organism evidence="2 3">
    <name type="scientific">Folsomia candida</name>
    <name type="common">Springtail</name>
    <dbReference type="NCBI Taxonomy" id="158441"/>
    <lineage>
        <taxon>Eukaryota</taxon>
        <taxon>Metazoa</taxon>
        <taxon>Ecdysozoa</taxon>
        <taxon>Arthropoda</taxon>
        <taxon>Hexapoda</taxon>
        <taxon>Collembola</taxon>
        <taxon>Entomobryomorpha</taxon>
        <taxon>Isotomoidea</taxon>
        <taxon>Isotomidae</taxon>
        <taxon>Proisotominae</taxon>
        <taxon>Folsomia</taxon>
    </lineage>
</organism>
<dbReference type="EMBL" id="LNIX01000031">
    <property type="protein sequence ID" value="OXA40865.1"/>
    <property type="molecule type" value="Genomic_DNA"/>
</dbReference>
<feature type="transmembrane region" description="Helical" evidence="1">
    <location>
        <begin position="260"/>
        <end position="278"/>
    </location>
</feature>
<keyword evidence="1" id="KW-1133">Transmembrane helix</keyword>